<gene>
    <name evidence="7" type="ORF">H7965_02115</name>
</gene>
<dbReference type="GO" id="GO:0016020">
    <property type="term" value="C:membrane"/>
    <property type="evidence" value="ECO:0007669"/>
    <property type="project" value="UniProtKB-SubCell"/>
</dbReference>
<protein>
    <submittedName>
        <fullName evidence="7">CvpA family protein</fullName>
    </submittedName>
</protein>
<evidence type="ECO:0000256" key="3">
    <source>
        <dbReference type="ARBA" id="ARBA00022989"/>
    </source>
</evidence>
<feature type="transmembrane region" description="Helical" evidence="6">
    <location>
        <begin position="60"/>
        <end position="82"/>
    </location>
</feature>
<evidence type="ECO:0000256" key="5">
    <source>
        <dbReference type="SAM" id="MobiDB-lite"/>
    </source>
</evidence>
<proteinExistence type="predicted"/>
<feature type="transmembrane region" description="Helical" evidence="6">
    <location>
        <begin position="31"/>
        <end position="48"/>
    </location>
</feature>
<dbReference type="PANTHER" id="PTHR36926:SF1">
    <property type="entry name" value="COLICIN V PRODUCTION PROTEIN"/>
    <property type="match status" value="1"/>
</dbReference>
<dbReference type="InterPro" id="IPR003825">
    <property type="entry name" value="Colicin-V_CvpA"/>
</dbReference>
<name>A0A9X0QUL8_9PROT</name>
<dbReference type="EMBL" id="JACOMF010000002">
    <property type="protein sequence ID" value="MBC4014105.1"/>
    <property type="molecule type" value="Genomic_DNA"/>
</dbReference>
<evidence type="ECO:0000256" key="6">
    <source>
        <dbReference type="SAM" id="Phobius"/>
    </source>
</evidence>
<dbReference type="GO" id="GO:0009403">
    <property type="term" value="P:toxin biosynthetic process"/>
    <property type="evidence" value="ECO:0007669"/>
    <property type="project" value="InterPro"/>
</dbReference>
<dbReference type="PANTHER" id="PTHR36926">
    <property type="entry name" value="COLICIN V PRODUCTION PROTEIN"/>
    <property type="match status" value="1"/>
</dbReference>
<evidence type="ECO:0000313" key="8">
    <source>
        <dbReference type="Proteomes" id="UP000600101"/>
    </source>
</evidence>
<feature type="region of interest" description="Disordered" evidence="5">
    <location>
        <begin position="162"/>
        <end position="186"/>
    </location>
</feature>
<comment type="caution">
    <text evidence="7">The sequence shown here is derived from an EMBL/GenBank/DDBJ whole genome shotgun (WGS) entry which is preliminary data.</text>
</comment>
<accession>A0A9X0QUL8</accession>
<keyword evidence="8" id="KW-1185">Reference proteome</keyword>
<feature type="transmembrane region" description="Helical" evidence="6">
    <location>
        <begin position="6"/>
        <end position="24"/>
    </location>
</feature>
<keyword evidence="2 6" id="KW-0812">Transmembrane</keyword>
<comment type="subcellular location">
    <subcellularLocation>
        <location evidence="1">Membrane</location>
        <topology evidence="1">Multi-pass membrane protein</topology>
    </subcellularLocation>
</comment>
<evidence type="ECO:0000313" key="7">
    <source>
        <dbReference type="EMBL" id="MBC4014105.1"/>
    </source>
</evidence>
<keyword evidence="3 6" id="KW-1133">Transmembrane helix</keyword>
<evidence type="ECO:0000256" key="4">
    <source>
        <dbReference type="ARBA" id="ARBA00023136"/>
    </source>
</evidence>
<reference evidence="7" key="1">
    <citation type="submission" date="2020-08" db="EMBL/GenBank/DDBJ databases">
        <authorList>
            <person name="Hu Y."/>
            <person name="Nguyen S.V."/>
            <person name="Li F."/>
            <person name="Fanning S."/>
        </authorList>
    </citation>
    <scope>NUCLEOTIDE SEQUENCE</scope>
    <source>
        <strain evidence="7">SYSU D8009</strain>
    </source>
</reference>
<sequence length="186" mass="19918">MTWVDGVVVAVLAVSAVLAFLRGLVHEVLGVGAWIGAAVLALALRPQVAPLLQDTVEPPWLADALASGGVFLVVLLVLKLIIGAIARRVQDSMLGGTDRALGLVFGVARGAFLVILTYIICGMLLPAADRWPEPVRDARSLPLVIDGARWLVAQLPPEYRPRVAEPPVQRGPTLDDFMRPPARNRT</sequence>
<dbReference type="InterPro" id="IPR052719">
    <property type="entry name" value="CvpA-like"/>
</dbReference>
<dbReference type="RefSeq" id="WP_186768881.1">
    <property type="nucleotide sequence ID" value="NZ_JACOMF010000002.1"/>
</dbReference>
<feature type="transmembrane region" description="Helical" evidence="6">
    <location>
        <begin position="103"/>
        <end position="125"/>
    </location>
</feature>
<evidence type="ECO:0000256" key="1">
    <source>
        <dbReference type="ARBA" id="ARBA00004141"/>
    </source>
</evidence>
<evidence type="ECO:0000256" key="2">
    <source>
        <dbReference type="ARBA" id="ARBA00022692"/>
    </source>
</evidence>
<organism evidence="7 8">
    <name type="scientific">Siccirubricoccus deserti</name>
    <dbReference type="NCBI Taxonomy" id="2013562"/>
    <lineage>
        <taxon>Bacteria</taxon>
        <taxon>Pseudomonadati</taxon>
        <taxon>Pseudomonadota</taxon>
        <taxon>Alphaproteobacteria</taxon>
        <taxon>Acetobacterales</taxon>
        <taxon>Roseomonadaceae</taxon>
        <taxon>Siccirubricoccus</taxon>
    </lineage>
</organism>
<keyword evidence="4 6" id="KW-0472">Membrane</keyword>
<dbReference type="Proteomes" id="UP000600101">
    <property type="component" value="Unassembled WGS sequence"/>
</dbReference>
<dbReference type="Pfam" id="PF02674">
    <property type="entry name" value="Colicin_V"/>
    <property type="match status" value="1"/>
</dbReference>
<dbReference type="AlphaFoldDB" id="A0A9X0QUL8"/>